<dbReference type="InterPro" id="IPR036513">
    <property type="entry name" value="STAS_dom_sf"/>
</dbReference>
<name>A0ABU9ANQ1_9BACT</name>
<dbReference type="RefSeq" id="WP_341402614.1">
    <property type="nucleotide sequence ID" value="NZ_JBBUKT010000001.1"/>
</dbReference>
<keyword evidence="2" id="KW-1185">Reference proteome</keyword>
<dbReference type="Pfam" id="PF11964">
    <property type="entry name" value="SpoIIAA-like"/>
    <property type="match status" value="1"/>
</dbReference>
<gene>
    <name evidence="1" type="ORF">WKV53_01725</name>
</gene>
<organism evidence="1 2">
    <name type="scientific">Luteolibacter soli</name>
    <dbReference type="NCBI Taxonomy" id="3135280"/>
    <lineage>
        <taxon>Bacteria</taxon>
        <taxon>Pseudomonadati</taxon>
        <taxon>Verrucomicrobiota</taxon>
        <taxon>Verrucomicrobiia</taxon>
        <taxon>Verrucomicrobiales</taxon>
        <taxon>Verrucomicrobiaceae</taxon>
        <taxon>Luteolibacter</taxon>
    </lineage>
</organism>
<proteinExistence type="predicted"/>
<protein>
    <submittedName>
        <fullName evidence="1">STAS/SEC14 domain-containing protein</fullName>
    </submittedName>
</protein>
<evidence type="ECO:0000313" key="1">
    <source>
        <dbReference type="EMBL" id="MEK7949193.1"/>
    </source>
</evidence>
<dbReference type="Proteomes" id="UP001371305">
    <property type="component" value="Unassembled WGS sequence"/>
</dbReference>
<sequence length="119" mass="13263">MSAELIDAFDGIATVEVTGKLSPDELAEVHRQTAVPLAEWGGGCLLVLADRFQGWTEDDKWASINFQTANELLVHKMAMVADVRWEVLAMMFTARGSRPFPIEYFSTGQEAEARCWLKA</sequence>
<dbReference type="InterPro" id="IPR021866">
    <property type="entry name" value="SpoIIAA-like"/>
</dbReference>
<evidence type="ECO:0000313" key="2">
    <source>
        <dbReference type="Proteomes" id="UP001371305"/>
    </source>
</evidence>
<comment type="caution">
    <text evidence="1">The sequence shown here is derived from an EMBL/GenBank/DDBJ whole genome shotgun (WGS) entry which is preliminary data.</text>
</comment>
<dbReference type="InterPro" id="IPR038396">
    <property type="entry name" value="SpoIIAA-like_sf"/>
</dbReference>
<dbReference type="Gene3D" id="3.40.50.10600">
    <property type="entry name" value="SpoIIaa-like domains"/>
    <property type="match status" value="1"/>
</dbReference>
<reference evidence="1 2" key="1">
    <citation type="submission" date="2024-04" db="EMBL/GenBank/DDBJ databases">
        <title>Luteolibacter sp. isolated from soil.</title>
        <authorList>
            <person name="An J."/>
        </authorList>
    </citation>
    <scope>NUCLEOTIDE SEQUENCE [LARGE SCALE GENOMIC DNA]</scope>
    <source>
        <strain evidence="1 2">Y139</strain>
    </source>
</reference>
<accession>A0ABU9ANQ1</accession>
<dbReference type="EMBL" id="JBBUKT010000001">
    <property type="protein sequence ID" value="MEK7949193.1"/>
    <property type="molecule type" value="Genomic_DNA"/>
</dbReference>
<dbReference type="SUPFAM" id="SSF52091">
    <property type="entry name" value="SpoIIaa-like"/>
    <property type="match status" value="1"/>
</dbReference>